<name>A0A699SVX4_TANCI</name>
<comment type="caution">
    <text evidence="2">The sequence shown here is derived from an EMBL/GenBank/DDBJ whole genome shotgun (WGS) entry which is preliminary data.</text>
</comment>
<reference evidence="2" key="1">
    <citation type="journal article" date="2019" name="Sci. Rep.">
        <title>Draft genome of Tanacetum cinerariifolium, the natural source of mosquito coil.</title>
        <authorList>
            <person name="Yamashiro T."/>
            <person name="Shiraishi A."/>
            <person name="Satake H."/>
            <person name="Nakayama K."/>
        </authorList>
    </citation>
    <scope>NUCLEOTIDE SEQUENCE</scope>
</reference>
<proteinExistence type="predicted"/>
<sequence length="165" mass="18375">SNVFMSEGIPDDVSDPDPLAFASAPSHPPVDVAQSSQGVTVAEDPGSENASSPIEVLSPEIVYRPEWGVTNGSLLDTPEACQDLVDHAAPPGYFAELRHMPNDEFLWQYNVAALQEQVSGEKKLKAAFEEFKRYEDDRVEQRYAELDARLDALSIYFDEELYPHM</sequence>
<dbReference type="AlphaFoldDB" id="A0A699SVX4"/>
<gene>
    <name evidence="2" type="ORF">Tci_872853</name>
</gene>
<accession>A0A699SVX4</accession>
<feature type="non-terminal residue" evidence="2">
    <location>
        <position position="165"/>
    </location>
</feature>
<feature type="region of interest" description="Disordered" evidence="1">
    <location>
        <begin position="1"/>
        <end position="54"/>
    </location>
</feature>
<organism evidence="2">
    <name type="scientific">Tanacetum cinerariifolium</name>
    <name type="common">Dalmatian daisy</name>
    <name type="synonym">Chrysanthemum cinerariifolium</name>
    <dbReference type="NCBI Taxonomy" id="118510"/>
    <lineage>
        <taxon>Eukaryota</taxon>
        <taxon>Viridiplantae</taxon>
        <taxon>Streptophyta</taxon>
        <taxon>Embryophyta</taxon>
        <taxon>Tracheophyta</taxon>
        <taxon>Spermatophyta</taxon>
        <taxon>Magnoliopsida</taxon>
        <taxon>eudicotyledons</taxon>
        <taxon>Gunneridae</taxon>
        <taxon>Pentapetalae</taxon>
        <taxon>asterids</taxon>
        <taxon>campanulids</taxon>
        <taxon>Asterales</taxon>
        <taxon>Asteraceae</taxon>
        <taxon>Asteroideae</taxon>
        <taxon>Anthemideae</taxon>
        <taxon>Anthemidinae</taxon>
        <taxon>Tanacetum</taxon>
    </lineage>
</organism>
<protein>
    <submittedName>
        <fullName evidence="2">Uncharacterized protein</fullName>
    </submittedName>
</protein>
<evidence type="ECO:0000256" key="1">
    <source>
        <dbReference type="SAM" id="MobiDB-lite"/>
    </source>
</evidence>
<evidence type="ECO:0000313" key="2">
    <source>
        <dbReference type="EMBL" id="GFD00884.1"/>
    </source>
</evidence>
<feature type="non-terminal residue" evidence="2">
    <location>
        <position position="1"/>
    </location>
</feature>
<dbReference type="EMBL" id="BKCJ011187767">
    <property type="protein sequence ID" value="GFD00884.1"/>
    <property type="molecule type" value="Genomic_DNA"/>
</dbReference>